<keyword evidence="8" id="KW-1185">Reference proteome</keyword>
<evidence type="ECO:0000313" key="8">
    <source>
        <dbReference type="Proteomes" id="UP000799436"/>
    </source>
</evidence>
<dbReference type="Proteomes" id="UP000799436">
    <property type="component" value="Unassembled WGS sequence"/>
</dbReference>
<feature type="compositionally biased region" description="Low complexity" evidence="5">
    <location>
        <begin position="24"/>
        <end position="37"/>
    </location>
</feature>
<dbReference type="AlphaFoldDB" id="A0A6G1L005"/>
<dbReference type="InterPro" id="IPR024958">
    <property type="entry name" value="GRASP_PDZ"/>
</dbReference>
<feature type="compositionally biased region" description="Low complexity" evidence="5">
    <location>
        <begin position="326"/>
        <end position="343"/>
    </location>
</feature>
<evidence type="ECO:0000313" key="7">
    <source>
        <dbReference type="EMBL" id="KAF2766251.1"/>
    </source>
</evidence>
<sequence length="343" mass="36097">MANLFGSLNRFISRLDSDLPTHPPTTNTPHPPKQTTQGYGFQILRNTSPSIPLEPWFDFIIGINSRTLSDSSPQLFTTELLNGAGTTISLGIYSAKGQRIREIYLPIPPDTSTTNLGLTLQWTPLSIADEIWHILDVMPNSPADVAGLLPHGDYVLGSPDGAVKGDAGLGALVEAFLERPLRLWVYNCEYDVTRLVTITPARAWGGEGSLGCVLGYGVLHRIPPALEEPTQGPGETLFEVSASAADGSGEGREFLVPADLPMGEGPGGAAVPPPPPAGKAKKAKAHHAPAVGLDDYFAEGEQRSRELDKPSTPKVTGGLPPPPKAGGPMKAASPAPAAGEEEA</sequence>
<protein>
    <recommendedName>
        <fullName evidence="6">PDZ GRASP-type domain-containing protein</fullName>
    </recommendedName>
</protein>
<evidence type="ECO:0000256" key="3">
    <source>
        <dbReference type="ARBA" id="ARBA00023034"/>
    </source>
</evidence>
<dbReference type="FunFam" id="2.30.42.10:FF:000026">
    <property type="entry name" value="Golgi reassembly stacking protein 2"/>
    <property type="match status" value="1"/>
</dbReference>
<dbReference type="GO" id="GO:0000139">
    <property type="term" value="C:Golgi membrane"/>
    <property type="evidence" value="ECO:0007669"/>
    <property type="project" value="UniProtKB-SubCell"/>
</dbReference>
<organism evidence="7 8">
    <name type="scientific">Teratosphaeria nubilosa</name>
    <dbReference type="NCBI Taxonomy" id="161662"/>
    <lineage>
        <taxon>Eukaryota</taxon>
        <taxon>Fungi</taxon>
        <taxon>Dikarya</taxon>
        <taxon>Ascomycota</taxon>
        <taxon>Pezizomycotina</taxon>
        <taxon>Dothideomycetes</taxon>
        <taxon>Dothideomycetidae</taxon>
        <taxon>Mycosphaerellales</taxon>
        <taxon>Teratosphaeriaceae</taxon>
        <taxon>Teratosphaeria</taxon>
    </lineage>
</organism>
<dbReference type="PANTHER" id="PTHR12893">
    <property type="entry name" value="GOLGI REASSEMBLY STACKING PROTEIN GRASP"/>
    <property type="match status" value="1"/>
</dbReference>
<proteinExistence type="predicted"/>
<dbReference type="Pfam" id="PF04495">
    <property type="entry name" value="GRASP55_65"/>
    <property type="match status" value="1"/>
</dbReference>
<gene>
    <name evidence="7" type="ORF">EJ03DRAFT_318082</name>
</gene>
<evidence type="ECO:0000256" key="4">
    <source>
        <dbReference type="ARBA" id="ARBA00023136"/>
    </source>
</evidence>
<dbReference type="PANTHER" id="PTHR12893:SF0">
    <property type="entry name" value="GRASP65"/>
    <property type="match status" value="1"/>
</dbReference>
<evidence type="ECO:0000256" key="2">
    <source>
        <dbReference type="ARBA" id="ARBA00022737"/>
    </source>
</evidence>
<keyword evidence="3" id="KW-0333">Golgi apparatus</keyword>
<dbReference type="EMBL" id="ML995875">
    <property type="protein sequence ID" value="KAF2766251.1"/>
    <property type="molecule type" value="Genomic_DNA"/>
</dbReference>
<dbReference type="PROSITE" id="PS51865">
    <property type="entry name" value="PDZ_GRASP"/>
    <property type="match status" value="2"/>
</dbReference>
<dbReference type="SUPFAM" id="SSF50156">
    <property type="entry name" value="PDZ domain-like"/>
    <property type="match status" value="1"/>
</dbReference>
<feature type="domain" description="PDZ GRASP-type" evidence="6">
    <location>
        <begin position="130"/>
        <end position="219"/>
    </location>
</feature>
<keyword evidence="2" id="KW-0677">Repeat</keyword>
<dbReference type="InterPro" id="IPR007583">
    <property type="entry name" value="GRASP55_65"/>
</dbReference>
<evidence type="ECO:0000259" key="6">
    <source>
        <dbReference type="PROSITE" id="PS51865"/>
    </source>
</evidence>
<comment type="subcellular location">
    <subcellularLocation>
        <location evidence="1">Golgi apparatus membrane</location>
    </subcellularLocation>
</comment>
<name>A0A6G1L005_9PEZI</name>
<feature type="region of interest" description="Disordered" evidence="5">
    <location>
        <begin position="246"/>
        <end position="343"/>
    </location>
</feature>
<evidence type="ECO:0000256" key="5">
    <source>
        <dbReference type="SAM" id="MobiDB-lite"/>
    </source>
</evidence>
<feature type="compositionally biased region" description="Basic and acidic residues" evidence="5">
    <location>
        <begin position="300"/>
        <end position="311"/>
    </location>
</feature>
<reference evidence="7" key="1">
    <citation type="journal article" date="2020" name="Stud. Mycol.">
        <title>101 Dothideomycetes genomes: a test case for predicting lifestyles and emergence of pathogens.</title>
        <authorList>
            <person name="Haridas S."/>
            <person name="Albert R."/>
            <person name="Binder M."/>
            <person name="Bloem J."/>
            <person name="Labutti K."/>
            <person name="Salamov A."/>
            <person name="Andreopoulos B."/>
            <person name="Baker S."/>
            <person name="Barry K."/>
            <person name="Bills G."/>
            <person name="Bluhm B."/>
            <person name="Cannon C."/>
            <person name="Castanera R."/>
            <person name="Culley D."/>
            <person name="Daum C."/>
            <person name="Ezra D."/>
            <person name="Gonzalez J."/>
            <person name="Henrissat B."/>
            <person name="Kuo A."/>
            <person name="Liang C."/>
            <person name="Lipzen A."/>
            <person name="Lutzoni F."/>
            <person name="Magnuson J."/>
            <person name="Mondo S."/>
            <person name="Nolan M."/>
            <person name="Ohm R."/>
            <person name="Pangilinan J."/>
            <person name="Park H.-J."/>
            <person name="Ramirez L."/>
            <person name="Alfaro M."/>
            <person name="Sun H."/>
            <person name="Tritt A."/>
            <person name="Yoshinaga Y."/>
            <person name="Zwiers L.-H."/>
            <person name="Turgeon B."/>
            <person name="Goodwin S."/>
            <person name="Spatafora J."/>
            <person name="Crous P."/>
            <person name="Grigoriev I."/>
        </authorList>
    </citation>
    <scope>NUCLEOTIDE SEQUENCE</scope>
    <source>
        <strain evidence="7">CBS 116005</strain>
    </source>
</reference>
<dbReference type="Gene3D" id="2.30.42.10">
    <property type="match status" value="2"/>
</dbReference>
<feature type="region of interest" description="Disordered" evidence="5">
    <location>
        <begin position="16"/>
        <end position="38"/>
    </location>
</feature>
<dbReference type="InterPro" id="IPR036034">
    <property type="entry name" value="PDZ_sf"/>
</dbReference>
<keyword evidence="4" id="KW-0472">Membrane</keyword>
<accession>A0A6G1L005</accession>
<evidence type="ECO:0000256" key="1">
    <source>
        <dbReference type="ARBA" id="ARBA00004394"/>
    </source>
</evidence>
<dbReference type="GO" id="GO:0007030">
    <property type="term" value="P:Golgi organization"/>
    <property type="evidence" value="ECO:0007669"/>
    <property type="project" value="TreeGrafter"/>
</dbReference>
<dbReference type="OrthoDB" id="3318at2759"/>
<feature type="domain" description="PDZ GRASP-type" evidence="6">
    <location>
        <begin position="39"/>
        <end position="125"/>
    </location>
</feature>